<name>A0A2U3EN92_PURLI</name>
<dbReference type="GO" id="GO:0005783">
    <property type="term" value="C:endoplasmic reticulum"/>
    <property type="evidence" value="ECO:0007669"/>
    <property type="project" value="TreeGrafter"/>
</dbReference>
<organism evidence="19 20">
    <name type="scientific">Purpureocillium lilacinum</name>
    <name type="common">Paecilomyces lilacinus</name>
    <dbReference type="NCBI Taxonomy" id="33203"/>
    <lineage>
        <taxon>Eukaryota</taxon>
        <taxon>Fungi</taxon>
        <taxon>Dikarya</taxon>
        <taxon>Ascomycota</taxon>
        <taxon>Pezizomycotina</taxon>
        <taxon>Sordariomycetes</taxon>
        <taxon>Hypocreomycetidae</taxon>
        <taxon>Hypocreales</taxon>
        <taxon>Ophiocordycipitaceae</taxon>
        <taxon>Purpureocillium</taxon>
    </lineage>
</organism>
<evidence type="ECO:0000256" key="4">
    <source>
        <dbReference type="ARBA" id="ARBA00022617"/>
    </source>
</evidence>
<evidence type="ECO:0000313" key="20">
    <source>
        <dbReference type="Proteomes" id="UP000245956"/>
    </source>
</evidence>
<keyword evidence="13" id="KW-0520">NAD</keyword>
<feature type="domain" description="FAD-binding FR-type" evidence="18">
    <location>
        <begin position="367"/>
        <end position="471"/>
    </location>
</feature>
<dbReference type="PANTHER" id="PTHR19370:SF178">
    <property type="entry name" value="CYTOCHROME-B5 REDUCTASE"/>
    <property type="match status" value="1"/>
</dbReference>
<evidence type="ECO:0000313" key="19">
    <source>
        <dbReference type="EMBL" id="PWI75981.1"/>
    </source>
</evidence>
<dbReference type="SMART" id="SM01117">
    <property type="entry name" value="Cyt-b5"/>
    <property type="match status" value="1"/>
</dbReference>
<keyword evidence="10" id="KW-1133">Transmembrane helix</keyword>
<dbReference type="Pfam" id="PF00173">
    <property type="entry name" value="Cyt-b5"/>
    <property type="match status" value="1"/>
</dbReference>
<dbReference type="SUPFAM" id="SSF52343">
    <property type="entry name" value="Ferredoxin reductase-like, C-terminal NADP-linked domain"/>
    <property type="match status" value="1"/>
</dbReference>
<feature type="binding site" evidence="15">
    <location>
        <position position="488"/>
    </location>
    <ligand>
        <name>FAD</name>
        <dbReference type="ChEBI" id="CHEBI:57692"/>
    </ligand>
</feature>
<dbReference type="PRINTS" id="PR00371">
    <property type="entry name" value="FPNCR"/>
</dbReference>
<gene>
    <name evidence="19" type="ORF">PCL_06639</name>
</gene>
<evidence type="ECO:0000256" key="9">
    <source>
        <dbReference type="ARBA" id="ARBA00022827"/>
    </source>
</evidence>
<dbReference type="InterPro" id="IPR036400">
    <property type="entry name" value="Cyt_B5-like_heme/steroid_sf"/>
</dbReference>
<keyword evidence="14" id="KW-0472">Membrane</keyword>
<evidence type="ECO:0000256" key="11">
    <source>
        <dbReference type="ARBA" id="ARBA00023002"/>
    </source>
</evidence>
<dbReference type="FunFam" id="3.10.120.10:FF:000002">
    <property type="entry name" value="Cytochrome b5 type B"/>
    <property type="match status" value="1"/>
</dbReference>
<evidence type="ECO:0000256" key="12">
    <source>
        <dbReference type="ARBA" id="ARBA00023004"/>
    </source>
</evidence>
<dbReference type="InterPro" id="IPR017927">
    <property type="entry name" value="FAD-bd_FR_type"/>
</dbReference>
<evidence type="ECO:0000256" key="6">
    <source>
        <dbReference type="ARBA" id="ARBA00022692"/>
    </source>
</evidence>
<feature type="binding site" evidence="15">
    <location>
        <position position="438"/>
    </location>
    <ligand>
        <name>FAD</name>
        <dbReference type="ChEBI" id="CHEBI:57692"/>
    </ligand>
</feature>
<dbReference type="InterPro" id="IPR001433">
    <property type="entry name" value="OxRdtase_FAD/NAD-bd"/>
</dbReference>
<evidence type="ECO:0000256" key="16">
    <source>
        <dbReference type="SAM" id="MobiDB-lite"/>
    </source>
</evidence>
<feature type="compositionally biased region" description="Low complexity" evidence="16">
    <location>
        <begin position="234"/>
        <end position="245"/>
    </location>
</feature>
<dbReference type="GO" id="GO:0005741">
    <property type="term" value="C:mitochondrial outer membrane"/>
    <property type="evidence" value="ECO:0007669"/>
    <property type="project" value="UniProtKB-SubCell"/>
</dbReference>
<evidence type="ECO:0000256" key="8">
    <source>
        <dbReference type="ARBA" id="ARBA00022787"/>
    </source>
</evidence>
<sequence>MRSDRKRAAQFSVGHFQGSHISGREWRLLDPPLTSALDGGAALVADQVVAEPSLVFAVSLGQALTEDPLEPPWPWAALTLESRMSRAYSGHEKRLLSAEPNSARREDDVDVLTGRALVSPDVDLRAGRFHEAPRRVQPLCRESTFAMEFTAREVAEHKSPQDAWLTIHGKVYDVTKYLHDHPGGAEVLTEAAGTDASDEFDNAGHSEDAFEAMESYLVGTLQGFQKKKPKRKPVGVVTPPTTQPGQSGGAVRGGSSVTKMVNLSLFSLGVVALYYAGRHWGFKSPRWVASLLKHSGSGNTSSGGPGFIRGILIGGGVFAAIDAVVAHRFAQLVWGSKKSFTSYPAHMKVPRRVEEDTLLQRGLLDPVKYSSLPLKTKTLIAPNVYRLTFTLPTTSTVLGLPIGQHVVIKADVAGESVARSYTPVSNNADRGVLELVVKMYPDGKLTNGYLAGLESGDEVLFRGPKGAMRYRPGLCSKIGMVAGGTGITPMFQVIRAICEDDRDTTQVSLIYANRTEEDILLREELDAFARRYPRNLQVYYLLDQPPEKWQYGSGYVTRELMQEKLPAPGLHTKMMLCGPPGMVNAAKKSLVSLGFEQPGASAKATDQIFCF</sequence>
<dbReference type="Gene3D" id="2.40.30.10">
    <property type="entry name" value="Translation factors"/>
    <property type="match status" value="1"/>
</dbReference>
<evidence type="ECO:0000256" key="7">
    <source>
        <dbReference type="ARBA" id="ARBA00022723"/>
    </source>
</evidence>
<dbReference type="InterPro" id="IPR008333">
    <property type="entry name" value="Cbr1-like_FAD-bd_dom"/>
</dbReference>
<dbReference type="Gene3D" id="3.40.50.80">
    <property type="entry name" value="Nucleotide-binding domain of ferredoxin-NADP reductase (FNR) module"/>
    <property type="match status" value="1"/>
</dbReference>
<dbReference type="EMBL" id="LCWV01000002">
    <property type="protein sequence ID" value="PWI75981.1"/>
    <property type="molecule type" value="Genomic_DNA"/>
</dbReference>
<dbReference type="SUPFAM" id="SSF63380">
    <property type="entry name" value="Riboflavin synthase domain-like"/>
    <property type="match status" value="1"/>
</dbReference>
<dbReference type="InterPro" id="IPR001834">
    <property type="entry name" value="CBR-like"/>
</dbReference>
<accession>A0A2U3EN92</accession>
<dbReference type="AlphaFoldDB" id="A0A2U3EN92"/>
<evidence type="ECO:0000256" key="10">
    <source>
        <dbReference type="ARBA" id="ARBA00022989"/>
    </source>
</evidence>
<comment type="similarity">
    <text evidence="3">Belongs to the flavoprotein pyridine nucleotide cytochrome reductase family.</text>
</comment>
<dbReference type="PROSITE" id="PS50255">
    <property type="entry name" value="CYTOCHROME_B5_2"/>
    <property type="match status" value="1"/>
</dbReference>
<feature type="binding site" evidence="15">
    <location>
        <position position="444"/>
    </location>
    <ligand>
        <name>FAD</name>
        <dbReference type="ChEBI" id="CHEBI:57692"/>
    </ligand>
</feature>
<proteinExistence type="inferred from homology"/>
<dbReference type="PANTHER" id="PTHR19370">
    <property type="entry name" value="NADH-CYTOCHROME B5 REDUCTASE"/>
    <property type="match status" value="1"/>
</dbReference>
<feature type="region of interest" description="Disordered" evidence="16">
    <location>
        <begin position="229"/>
        <end position="253"/>
    </location>
</feature>
<feature type="binding site" evidence="15">
    <location>
        <position position="436"/>
    </location>
    <ligand>
        <name>FAD</name>
        <dbReference type="ChEBI" id="CHEBI:57692"/>
    </ligand>
</feature>
<dbReference type="FunFam" id="3.40.50.80:FF:000019">
    <property type="entry name" value="NADH-cytochrome b5 reductase"/>
    <property type="match status" value="1"/>
</dbReference>
<dbReference type="GO" id="GO:0016491">
    <property type="term" value="F:oxidoreductase activity"/>
    <property type="evidence" value="ECO:0007669"/>
    <property type="project" value="UniProtKB-KW"/>
</dbReference>
<keyword evidence="6" id="KW-0812">Transmembrane</keyword>
<evidence type="ECO:0000256" key="5">
    <source>
        <dbReference type="ARBA" id="ARBA00022630"/>
    </source>
</evidence>
<dbReference type="InterPro" id="IPR001199">
    <property type="entry name" value="Cyt_B5-like_heme/steroid-bd"/>
</dbReference>
<dbReference type="PROSITE" id="PS00191">
    <property type="entry name" value="CYTOCHROME_B5_1"/>
    <property type="match status" value="1"/>
</dbReference>
<keyword evidence="5 15" id="KW-0285">Flavoprotein</keyword>
<evidence type="ECO:0000256" key="1">
    <source>
        <dbReference type="ARBA" id="ARBA00001974"/>
    </source>
</evidence>
<dbReference type="CDD" id="cd06183">
    <property type="entry name" value="cyt_b5_reduct_like"/>
    <property type="match status" value="1"/>
</dbReference>
<comment type="cofactor">
    <cofactor evidence="1 15">
        <name>FAD</name>
        <dbReference type="ChEBI" id="CHEBI:57692"/>
    </cofactor>
</comment>
<feature type="binding site" evidence="15">
    <location>
        <position position="421"/>
    </location>
    <ligand>
        <name>FAD</name>
        <dbReference type="ChEBI" id="CHEBI:57692"/>
    </ligand>
</feature>
<evidence type="ECO:0000256" key="14">
    <source>
        <dbReference type="ARBA" id="ARBA00023136"/>
    </source>
</evidence>
<protein>
    <submittedName>
        <fullName evidence="19">NADH-cytochrome b5 reductase 1</fullName>
    </submittedName>
</protein>
<evidence type="ECO:0000259" key="17">
    <source>
        <dbReference type="PROSITE" id="PS50255"/>
    </source>
</evidence>
<dbReference type="Proteomes" id="UP000245956">
    <property type="component" value="Unassembled WGS sequence"/>
</dbReference>
<dbReference type="PRINTS" id="PR00406">
    <property type="entry name" value="CYTB5RDTASE"/>
</dbReference>
<evidence type="ECO:0000259" key="18">
    <source>
        <dbReference type="PROSITE" id="PS51384"/>
    </source>
</evidence>
<dbReference type="GO" id="GO:0046872">
    <property type="term" value="F:metal ion binding"/>
    <property type="evidence" value="ECO:0007669"/>
    <property type="project" value="UniProtKB-KW"/>
</dbReference>
<dbReference type="InterPro" id="IPR039261">
    <property type="entry name" value="FNR_nucleotide-bd"/>
</dbReference>
<evidence type="ECO:0000256" key="3">
    <source>
        <dbReference type="ARBA" id="ARBA00006105"/>
    </source>
</evidence>
<keyword evidence="7" id="KW-0479">Metal-binding</keyword>
<comment type="subcellular location">
    <subcellularLocation>
        <location evidence="2">Mitochondrion outer membrane</location>
        <topology evidence="2">Single-pass membrane protein</topology>
    </subcellularLocation>
</comment>
<dbReference type="Pfam" id="PF00970">
    <property type="entry name" value="FAD_binding_6"/>
    <property type="match status" value="1"/>
</dbReference>
<dbReference type="PROSITE" id="PS51384">
    <property type="entry name" value="FAD_FR"/>
    <property type="match status" value="1"/>
</dbReference>
<evidence type="ECO:0000256" key="13">
    <source>
        <dbReference type="ARBA" id="ARBA00023027"/>
    </source>
</evidence>
<reference evidence="19 20" key="1">
    <citation type="journal article" date="2016" name="Front. Microbiol.">
        <title>Genome and transcriptome sequences reveal the specific parasitism of the nematophagous Purpureocillium lilacinum 36-1.</title>
        <authorList>
            <person name="Xie J."/>
            <person name="Li S."/>
            <person name="Mo C."/>
            <person name="Xiao X."/>
            <person name="Peng D."/>
            <person name="Wang G."/>
            <person name="Xiao Y."/>
        </authorList>
    </citation>
    <scope>NUCLEOTIDE SEQUENCE [LARGE SCALE GENOMIC DNA]</scope>
    <source>
        <strain evidence="19 20">36-1</strain>
    </source>
</reference>
<comment type="caution">
    <text evidence="19">The sequence shown here is derived from an EMBL/GenBank/DDBJ whole genome shotgun (WGS) entry which is preliminary data.</text>
</comment>
<feature type="domain" description="Cytochrome b5 heme-binding" evidence="17">
    <location>
        <begin position="146"/>
        <end position="222"/>
    </location>
</feature>
<keyword evidence="8" id="KW-1000">Mitochondrion outer membrane</keyword>
<keyword evidence="11" id="KW-0560">Oxidoreductase</keyword>
<dbReference type="SUPFAM" id="SSF55856">
    <property type="entry name" value="Cytochrome b5-like heme/steroid binding domain"/>
    <property type="match status" value="1"/>
</dbReference>
<dbReference type="Gene3D" id="3.10.120.10">
    <property type="entry name" value="Cytochrome b5-like heme/steroid binding domain"/>
    <property type="match status" value="1"/>
</dbReference>
<evidence type="ECO:0000256" key="15">
    <source>
        <dbReference type="PIRSR" id="PIRSR601834-1"/>
    </source>
</evidence>
<dbReference type="PRINTS" id="PR00363">
    <property type="entry name" value="CYTOCHROMEB5"/>
</dbReference>
<dbReference type="InterPro" id="IPR017938">
    <property type="entry name" value="Riboflavin_synthase-like_b-brl"/>
</dbReference>
<dbReference type="InterPro" id="IPR018506">
    <property type="entry name" value="Cyt_B5_heme-BS"/>
</dbReference>
<keyword evidence="4" id="KW-0349">Heme</keyword>
<keyword evidence="9 15" id="KW-0274">FAD</keyword>
<keyword evidence="12" id="KW-0408">Iron</keyword>
<feature type="binding site" evidence="15">
    <location>
        <position position="419"/>
    </location>
    <ligand>
        <name>FAD</name>
        <dbReference type="ChEBI" id="CHEBI:57692"/>
    </ligand>
</feature>
<dbReference type="InterPro" id="IPR001709">
    <property type="entry name" value="Flavoprot_Pyr_Nucl_cyt_Rdtase"/>
</dbReference>
<evidence type="ECO:0000256" key="2">
    <source>
        <dbReference type="ARBA" id="ARBA00004572"/>
    </source>
</evidence>
<keyword evidence="8" id="KW-0496">Mitochondrion</keyword>
<dbReference type="GO" id="GO:0020037">
    <property type="term" value="F:heme binding"/>
    <property type="evidence" value="ECO:0007669"/>
    <property type="project" value="InterPro"/>
</dbReference>
<dbReference type="Pfam" id="PF00175">
    <property type="entry name" value="NAD_binding_1"/>
    <property type="match status" value="1"/>
</dbReference>